<evidence type="ECO:0000256" key="2">
    <source>
        <dbReference type="ARBA" id="ARBA00022649"/>
    </source>
</evidence>
<organism evidence="3">
    <name type="scientific">uncultured Leptolyngbya sp</name>
    <dbReference type="NCBI Taxonomy" id="332963"/>
    <lineage>
        <taxon>Bacteria</taxon>
        <taxon>Bacillati</taxon>
        <taxon>Cyanobacteriota</taxon>
        <taxon>Cyanophyceae</taxon>
        <taxon>Leptolyngbyales</taxon>
        <taxon>Leptolyngbyaceae</taxon>
        <taxon>Leptolyngbya group</taxon>
        <taxon>Leptolyngbya</taxon>
        <taxon>environmental samples</taxon>
    </lineage>
</organism>
<gene>
    <name evidence="3" type="ORF">AVDCRST_MAG94-4063</name>
</gene>
<reference evidence="3" key="1">
    <citation type="submission" date="2020-02" db="EMBL/GenBank/DDBJ databases">
        <authorList>
            <person name="Meier V. D."/>
        </authorList>
    </citation>
    <scope>NUCLEOTIDE SEQUENCE</scope>
    <source>
        <strain evidence="3">AVDCRST_MAG94</strain>
    </source>
</reference>
<dbReference type="SUPFAM" id="SSF143011">
    <property type="entry name" value="RelE-like"/>
    <property type="match status" value="1"/>
</dbReference>
<dbReference type="EMBL" id="CADCTY010001415">
    <property type="protein sequence ID" value="CAA9369811.1"/>
    <property type="molecule type" value="Genomic_DNA"/>
</dbReference>
<sequence length="86" mass="9980">MSYQVTILPSAQRELGRLPAQERRRVDKRIQALAFDPRPPGAIAMQGSSKGLLRFRAGDYRIIYQVEDKRLMIVVVKVGHRRDIYR</sequence>
<evidence type="ECO:0000313" key="3">
    <source>
        <dbReference type="EMBL" id="CAA9369811.1"/>
    </source>
</evidence>
<proteinExistence type="inferred from homology"/>
<dbReference type="InterPro" id="IPR035093">
    <property type="entry name" value="RelE/ParE_toxin_dom_sf"/>
</dbReference>
<protein>
    <submittedName>
        <fullName evidence="3">mRNA interferase RelE</fullName>
    </submittedName>
</protein>
<accession>A0A6J4MV17</accession>
<keyword evidence="2" id="KW-1277">Toxin-antitoxin system</keyword>
<dbReference type="PANTHER" id="PTHR35601">
    <property type="entry name" value="TOXIN RELE"/>
    <property type="match status" value="1"/>
</dbReference>
<dbReference type="PANTHER" id="PTHR35601:SF1">
    <property type="entry name" value="TOXIN RELE"/>
    <property type="match status" value="1"/>
</dbReference>
<dbReference type="Pfam" id="PF05016">
    <property type="entry name" value="ParE_toxin"/>
    <property type="match status" value="1"/>
</dbReference>
<dbReference type="InterPro" id="IPR007712">
    <property type="entry name" value="RelE/ParE_toxin"/>
</dbReference>
<evidence type="ECO:0000256" key="1">
    <source>
        <dbReference type="ARBA" id="ARBA00006226"/>
    </source>
</evidence>
<dbReference type="AlphaFoldDB" id="A0A6J4MV17"/>
<dbReference type="Gene3D" id="3.30.2310.20">
    <property type="entry name" value="RelE-like"/>
    <property type="match status" value="1"/>
</dbReference>
<name>A0A6J4MV17_9CYAN</name>
<comment type="similarity">
    <text evidence="1">Belongs to the RelE toxin family.</text>
</comment>